<dbReference type="PANTHER" id="PTHR22893:SF91">
    <property type="entry name" value="NADPH DEHYDROGENASE 2-RELATED"/>
    <property type="match status" value="1"/>
</dbReference>
<evidence type="ECO:0000313" key="5">
    <source>
        <dbReference type="EMBL" id="PPC76725.1"/>
    </source>
</evidence>
<comment type="similarity">
    <text evidence="2">Belongs to the NADH:flavin oxidoreductase/NADH oxidase family.</text>
</comment>
<dbReference type="PANTHER" id="PTHR22893">
    <property type="entry name" value="NADH OXIDOREDUCTASE-RELATED"/>
    <property type="match status" value="1"/>
</dbReference>
<feature type="domain" description="NADH:flavin oxidoreductase/NADH oxidase N-terminal" evidence="4">
    <location>
        <begin position="5"/>
        <end position="345"/>
    </location>
</feature>
<dbReference type="FunFam" id="3.20.20.70:FF:000059">
    <property type="entry name" value="N-ethylmaleimide reductase, FMN-linked"/>
    <property type="match status" value="1"/>
</dbReference>
<keyword evidence="3" id="KW-0560">Oxidoreductase</keyword>
<proteinExistence type="inferred from homology"/>
<evidence type="ECO:0000256" key="3">
    <source>
        <dbReference type="ARBA" id="ARBA00023002"/>
    </source>
</evidence>
<dbReference type="Proteomes" id="UP000238196">
    <property type="component" value="Unassembled WGS sequence"/>
</dbReference>
<accession>A0A2S5KQ01</accession>
<dbReference type="GO" id="GO:0005829">
    <property type="term" value="C:cytosol"/>
    <property type="evidence" value="ECO:0007669"/>
    <property type="project" value="UniProtKB-ARBA"/>
</dbReference>
<dbReference type="Gene3D" id="3.20.20.70">
    <property type="entry name" value="Aldolase class I"/>
    <property type="match status" value="1"/>
</dbReference>
<organism evidence="5 6">
    <name type="scientific">Proteobacteria bacterium 228</name>
    <dbReference type="NCBI Taxonomy" id="2083153"/>
    <lineage>
        <taxon>Bacteria</taxon>
        <taxon>Pseudomonadati</taxon>
        <taxon>Pseudomonadota</taxon>
    </lineage>
</organism>
<dbReference type="GO" id="GO:0016628">
    <property type="term" value="F:oxidoreductase activity, acting on the CH-CH group of donors, NAD or NADP as acceptor"/>
    <property type="evidence" value="ECO:0007669"/>
    <property type="project" value="UniProtKB-ARBA"/>
</dbReference>
<comment type="cofactor">
    <cofactor evidence="1">
        <name>FMN</name>
        <dbReference type="ChEBI" id="CHEBI:58210"/>
    </cofactor>
</comment>
<protein>
    <submittedName>
        <fullName evidence="5">Alkene reductase</fullName>
    </submittedName>
</protein>
<evidence type="ECO:0000256" key="1">
    <source>
        <dbReference type="ARBA" id="ARBA00001917"/>
    </source>
</evidence>
<dbReference type="OrthoDB" id="5297124at2"/>
<dbReference type="Pfam" id="PF00724">
    <property type="entry name" value="Oxidored_FMN"/>
    <property type="match status" value="1"/>
</dbReference>
<sequence length="369" mass="39746">MNSLLFDPITLGALPLPHRIAMAPLTRSRAGQPGNVPTALNVEYYRQRASAALIITEATQISQQGQGYAWTPGIHSAEQVEGWRQVAAAVHEQGGRIFLQLWHVGRVSHPMFQPQGALPVAPSAQAAPGKTFILDEAGRGIWGEVPVPQALTLAGIESIIKDYRQAARNAIDAGMDGVEIHAGNGYLLDQFINSSSNLRDDQYGGSVANRSRLLLEVVDAIAAEIGAARVGVRLTPMGRFMGMADRAPLTTFGYIAEQLNERGLAYLHLVEPAMVGVEKDPQQDPAWDYIILKMRSLYRGVLMLAGGYDQASAEKALAEGRADIIAFGRPFISNPDLPLRFRLGAALNSGDASLYFGGGAQGYIDYPTL</sequence>
<comment type="caution">
    <text evidence="5">The sequence shown here is derived from an EMBL/GenBank/DDBJ whole genome shotgun (WGS) entry which is preliminary data.</text>
</comment>
<name>A0A2S5KQ01_9PROT</name>
<evidence type="ECO:0000259" key="4">
    <source>
        <dbReference type="Pfam" id="PF00724"/>
    </source>
</evidence>
<dbReference type="CDD" id="cd02933">
    <property type="entry name" value="OYE_like_FMN"/>
    <property type="match status" value="1"/>
</dbReference>
<dbReference type="InterPro" id="IPR013785">
    <property type="entry name" value="Aldolase_TIM"/>
</dbReference>
<dbReference type="SUPFAM" id="SSF51395">
    <property type="entry name" value="FMN-linked oxidoreductases"/>
    <property type="match status" value="1"/>
</dbReference>
<dbReference type="InterPro" id="IPR001155">
    <property type="entry name" value="OxRdtase_FMN_N"/>
</dbReference>
<evidence type="ECO:0000256" key="2">
    <source>
        <dbReference type="ARBA" id="ARBA00005979"/>
    </source>
</evidence>
<reference evidence="5 6" key="1">
    <citation type="submission" date="2018-02" db="EMBL/GenBank/DDBJ databases">
        <title>novel marine gammaproteobacteria from coastal saline agro ecosystem.</title>
        <authorList>
            <person name="Krishnan R."/>
            <person name="Ramesh Kumar N."/>
        </authorList>
    </citation>
    <scope>NUCLEOTIDE SEQUENCE [LARGE SCALE GENOMIC DNA]</scope>
    <source>
        <strain evidence="5 6">228</strain>
    </source>
</reference>
<dbReference type="InterPro" id="IPR045247">
    <property type="entry name" value="Oye-like"/>
</dbReference>
<dbReference type="GO" id="GO:0010181">
    <property type="term" value="F:FMN binding"/>
    <property type="evidence" value="ECO:0007669"/>
    <property type="project" value="InterPro"/>
</dbReference>
<dbReference type="AlphaFoldDB" id="A0A2S5KQ01"/>
<dbReference type="EMBL" id="PRLP01000043">
    <property type="protein sequence ID" value="PPC76725.1"/>
    <property type="molecule type" value="Genomic_DNA"/>
</dbReference>
<gene>
    <name evidence="5" type="ORF">C4K68_14075</name>
</gene>
<dbReference type="NCBIfam" id="NF007899">
    <property type="entry name" value="PRK10605.1"/>
    <property type="match status" value="1"/>
</dbReference>
<evidence type="ECO:0000313" key="6">
    <source>
        <dbReference type="Proteomes" id="UP000238196"/>
    </source>
</evidence>